<feature type="region of interest" description="Disordered" evidence="3">
    <location>
        <begin position="1577"/>
        <end position="1603"/>
    </location>
</feature>
<gene>
    <name evidence="4" type="primary">AHNAK_2</name>
    <name evidence="4" type="ORF">FJT64_022647</name>
</gene>
<feature type="compositionally biased region" description="Basic and acidic residues" evidence="3">
    <location>
        <begin position="1588"/>
        <end position="1600"/>
    </location>
</feature>
<organism evidence="4 5">
    <name type="scientific">Amphibalanus amphitrite</name>
    <name type="common">Striped barnacle</name>
    <name type="synonym">Balanus amphitrite</name>
    <dbReference type="NCBI Taxonomy" id="1232801"/>
    <lineage>
        <taxon>Eukaryota</taxon>
        <taxon>Metazoa</taxon>
        <taxon>Ecdysozoa</taxon>
        <taxon>Arthropoda</taxon>
        <taxon>Crustacea</taxon>
        <taxon>Multicrustacea</taxon>
        <taxon>Cirripedia</taxon>
        <taxon>Thoracica</taxon>
        <taxon>Thoracicalcarea</taxon>
        <taxon>Balanomorpha</taxon>
        <taxon>Balanoidea</taxon>
        <taxon>Balanidae</taxon>
        <taxon>Amphibalaninae</taxon>
        <taxon>Amphibalanus</taxon>
    </lineage>
</organism>
<feature type="region of interest" description="Disordered" evidence="3">
    <location>
        <begin position="1"/>
        <end position="35"/>
    </location>
</feature>
<feature type="compositionally biased region" description="Basic and acidic residues" evidence="3">
    <location>
        <begin position="195"/>
        <end position="206"/>
    </location>
</feature>
<keyword evidence="2" id="KW-0539">Nucleus</keyword>
<dbReference type="GO" id="GO:0043484">
    <property type="term" value="P:regulation of RNA splicing"/>
    <property type="evidence" value="ECO:0007669"/>
    <property type="project" value="TreeGrafter"/>
</dbReference>
<feature type="compositionally biased region" description="Basic and acidic residues" evidence="3">
    <location>
        <begin position="23"/>
        <end position="35"/>
    </location>
</feature>
<keyword evidence="5" id="KW-1185">Reference proteome</keyword>
<dbReference type="OrthoDB" id="447516at2759"/>
<dbReference type="InterPro" id="IPR052082">
    <property type="entry name" value="Myelin_sheath_structural"/>
</dbReference>
<dbReference type="GO" id="GO:0005634">
    <property type="term" value="C:nucleus"/>
    <property type="evidence" value="ECO:0007669"/>
    <property type="project" value="UniProtKB-SubCell"/>
</dbReference>
<feature type="region of interest" description="Disordered" evidence="3">
    <location>
        <begin position="1061"/>
        <end position="1086"/>
    </location>
</feature>
<protein>
    <submittedName>
        <fullName evidence="4">Neuroblast differentiation-associated protein AHNAK</fullName>
    </submittedName>
</protein>
<feature type="region of interest" description="Disordered" evidence="3">
    <location>
        <begin position="1873"/>
        <end position="1893"/>
    </location>
</feature>
<feature type="compositionally biased region" description="Basic and acidic residues" evidence="3">
    <location>
        <begin position="728"/>
        <end position="740"/>
    </location>
</feature>
<evidence type="ECO:0000256" key="2">
    <source>
        <dbReference type="ARBA" id="ARBA00023242"/>
    </source>
</evidence>
<feature type="compositionally biased region" description="Basic and acidic residues" evidence="3">
    <location>
        <begin position="1416"/>
        <end position="1428"/>
    </location>
</feature>
<proteinExistence type="predicted"/>
<dbReference type="Proteomes" id="UP000440578">
    <property type="component" value="Unassembled WGS sequence"/>
</dbReference>
<evidence type="ECO:0000256" key="1">
    <source>
        <dbReference type="ARBA" id="ARBA00004123"/>
    </source>
</evidence>
<feature type="compositionally biased region" description="Basic and acidic residues" evidence="3">
    <location>
        <begin position="367"/>
        <end position="379"/>
    </location>
</feature>
<sequence>MAKITLPEFELPDWQFGSGDRSPSPERKESKGDHDFHFGMKMPSFGFGGKGPKVPKFDGLDGMLGYLLPKAELPKLRIRDNTEVDVIDLPDMKGRDVIVKTEIPDVDLPKLSGDLKVDKITLPDGKIKNMLNQKFQATAELPLPKLWGADIDDIKLPDGSIKTSFKPKAGFKWPKITLPEFELPDWQFGSGDRSPSPERKESKGDHDFHFGMKMPSFGFGGKGPKVPKFDGLDGMLGYLLPKAELPKLRIRDNTEVDVIDLPDMKGRDVIVKTEIPDVDLPKLSADLKVDKITLPDGKIKNMLNQKFQANAELPLPKLSGADIDDVKLPDGSIKTSFKPKAGFKWPKITLPEFELPDWQFGSGDRSPSPERKESKGDHDLHFGMKMPSFGFGGKGPKIPKFDGLDGMLEYLLPKSDLPKLRIRDNSEVDVIDLPDMKGRDVIVKTEIPDVDLPKLSGDLKVDKISLPDGKIKNMLNQKFQANAELPLPKLSGADIDDIKLPDGSIKTSFKPKAGFKWPTLIIENEIPEGEMPDLPTGASIEVIELPNGDKRRMPDWEFRTDETAKEDSEFSFGIKMPSFGFGKGAKAPKLDGVDGLLGYLLPESELPKLRIRDNTEVNVIDLPDMKGREVVVSTEIPDVDLPKLSADLKTEKITLPDGEIKNLLTQKFKGNAELPLPKVSGADIDDIKLPDGSIKTSFKPKAGFKWPKISLPSLQLPDWDFGSGDRSPSPERKEKDKEDGDFSFGIKMPSFGFGKGAKVPKLDGVDGLLGYLLPESELPKLRIRDNTEVNVIDLPDMKGREVVVSTEIPDVDLPKLSADLKTEKIALPDGKIKNVLTQKFKGNAELPLPKVSGADIDDIKLPDGSIKTSFKPKAGFKWPKISLPSLQLPDWDFGSGDRSPSPERKEKDKEDGDFSFGIKMPSFGFGKGAKVPKLDGVDGLLGYLLPESELPKLRIRDNTEVNVIDLPDMKGREVVVSTEIPDVDLPKLSADLKTEKITLPDGEIKNLLTQKFKGNAELPLPKVSGADIDDIKLPDGSIKTSFKPKAGFKWPKISLPSLQLPDWDFGSGDRSPSPERKEKDKEDGDFSFGIKMPSFGFGKGAKVPKLDGVDGLLGYLLPESELPKLRIRDNTEVNVIDLPDMKGREVVVSTEIPDVDLPKLSADLKTEKIALPDGKIKNVLTQKFKGNAELPLPKVSGADIDDIKLPDGSIKTSFKPKAGFKWPKISLPSLQLPDWDFGSGDRSPSPERKEKDKEDGDFSFGIKMPSFGFGKGAKAPKLDGVDGLLGYLLPESELPKLRIRDNTEVNVIDLPDMKGREVVVSTEIPDVDLPKLSADLKTEKITLPDGEIKNLLTQKFKGNAELPLPKVSGADIDDIKLPDGSIKTSFKPKAGFKWPKISLPSLQLPDWDFGSGDRSPSPERKEKDKEDGDFSFGIKMPSFGFGKGAKVPKLDGVDGLLGYLLPESELPKLRIRDNTEVDVIDLPDMKGREVVVSTEIPDVDLPKLSADLKTEKITLPDGEIKNVLTQKFKGNAELPLPKVSGADIDDLKLPDGSIKTSFKPKAGFKWPKISLPSLQLPDWDFGSGDRSPSPERKEKDKEDSDFSFGIKMPSFGFGKGAKVPKLDGVDGLLGYLLPESELPKLRIRDNTEVPDDAEVTEETLPDGSVRRIIRRTVVTSTIPEANVPEGAEFSEETLPDGTVRRITRRLIELPEGAPLPEDAEVEEEETPEGRVRRVIHRRIVTTSEAPEMAVPEGAEVTEETLPDGSVRRIIRRRIVTTETVPSDSAAPDEGEVVTETLPDGTVRKTIRRRIVRTMEMSPEVIEQITTGAVGDQQAEQAEQTSPGGTRRVVKHRVVKMPTIDLGTQVVRGEPTHPVQAGLPEGPELPDDAEVHEETLPDGTIRRIIRRRIIRNVTDIDLDNLPDGCTVEEQTMPDGSIMKVVRRRTVRTVMTSDVTSVPQGLEVEEQTLPDGRLKRTIRQPYDGTTPVPTGARVVEEPDAGGHARQFLVCEVYGDDVPESLRGLLDLPAVGGDAWRLESGGELLSSSDTPEQVETEVLPDGTVRRVVRRSTVLTTQFLTPEIDQLAAAEPQIEEETLPDGSVRRVVRRTVVRQVATGEPLPEGRRITRTGAARAEGDWVLLPPR</sequence>
<comment type="caution">
    <text evidence="4">The sequence shown here is derived from an EMBL/GenBank/DDBJ whole genome shotgun (WGS) entry which is preliminary data.</text>
</comment>
<feature type="region of interest" description="Disordered" evidence="3">
    <location>
        <begin position="889"/>
        <end position="914"/>
    </location>
</feature>
<feature type="compositionally biased region" description="Basic and acidic residues" evidence="3">
    <location>
        <begin position="1072"/>
        <end position="1084"/>
    </location>
</feature>
<feature type="region of interest" description="Disordered" evidence="3">
    <location>
        <begin position="1233"/>
        <end position="1258"/>
    </location>
</feature>
<dbReference type="GO" id="GO:0005737">
    <property type="term" value="C:cytoplasm"/>
    <property type="evidence" value="ECO:0007669"/>
    <property type="project" value="TreeGrafter"/>
</dbReference>
<reference evidence="4 5" key="1">
    <citation type="submission" date="2019-07" db="EMBL/GenBank/DDBJ databases">
        <title>Draft genome assembly of a fouling barnacle, Amphibalanus amphitrite (Darwin, 1854): The first reference genome for Thecostraca.</title>
        <authorList>
            <person name="Kim W."/>
        </authorList>
    </citation>
    <scope>NUCLEOTIDE SEQUENCE [LARGE SCALE GENOMIC DNA]</scope>
    <source>
        <strain evidence="4">SNU_AA5</strain>
        <tissue evidence="4">Soma without cirri and trophi</tissue>
    </source>
</reference>
<feature type="region of interest" description="Disordered" evidence="3">
    <location>
        <begin position="1405"/>
        <end position="1430"/>
    </location>
</feature>
<feature type="region of interest" description="Disordered" evidence="3">
    <location>
        <begin position="184"/>
        <end position="206"/>
    </location>
</feature>
<dbReference type="PANTHER" id="PTHR23348:SF16">
    <property type="entry name" value="LEUCINE RICH REPEAT FAMILY PROTEIN"/>
    <property type="match status" value="1"/>
</dbReference>
<feature type="region of interest" description="Disordered" evidence="3">
    <location>
        <begin position="356"/>
        <end position="379"/>
    </location>
</feature>
<accession>A0A6A4WT05</accession>
<feature type="region of interest" description="Disordered" evidence="3">
    <location>
        <begin position="717"/>
        <end position="742"/>
    </location>
</feature>
<dbReference type="PANTHER" id="PTHR23348">
    <property type="entry name" value="PERIAXIN/AHNAK"/>
    <property type="match status" value="1"/>
</dbReference>
<feature type="compositionally biased region" description="Basic and acidic residues" evidence="3">
    <location>
        <begin position="1244"/>
        <end position="1256"/>
    </location>
</feature>
<dbReference type="EMBL" id="VIIS01000723">
    <property type="protein sequence ID" value="KAF0305772.1"/>
    <property type="molecule type" value="Genomic_DNA"/>
</dbReference>
<evidence type="ECO:0000256" key="3">
    <source>
        <dbReference type="SAM" id="MobiDB-lite"/>
    </source>
</evidence>
<name>A0A6A4WT05_AMPAM</name>
<evidence type="ECO:0000313" key="4">
    <source>
        <dbReference type="EMBL" id="KAF0305772.1"/>
    </source>
</evidence>
<feature type="compositionally biased region" description="Basic and acidic residues" evidence="3">
    <location>
        <begin position="900"/>
        <end position="912"/>
    </location>
</feature>
<comment type="subcellular location">
    <subcellularLocation>
        <location evidence="1">Nucleus</location>
    </subcellularLocation>
</comment>
<evidence type="ECO:0000313" key="5">
    <source>
        <dbReference type="Proteomes" id="UP000440578"/>
    </source>
</evidence>